<feature type="transmembrane region" description="Helical" evidence="3">
    <location>
        <begin position="417"/>
        <end position="441"/>
    </location>
</feature>
<evidence type="ECO:0000256" key="3">
    <source>
        <dbReference type="SAM" id="Phobius"/>
    </source>
</evidence>
<keyword evidence="3" id="KW-0472">Membrane</keyword>
<name>A0A9C7PTF7_9RHOD</name>
<keyword evidence="3" id="KW-0812">Transmembrane</keyword>
<dbReference type="Gene3D" id="3.90.830.10">
    <property type="entry name" value="Syntaxin Binding Protein 1, Chain A, domain 2"/>
    <property type="match status" value="1"/>
</dbReference>
<reference evidence="5" key="1">
    <citation type="journal article" date="2022" name="Proc. Natl. Acad. Sci. U.S.A.">
        <title>Life cycle and functional genomics of the unicellular red alga Galdieria for elucidating algal and plant evolution and industrial use.</title>
        <authorList>
            <person name="Hirooka S."/>
            <person name="Itabashi T."/>
            <person name="Ichinose T.M."/>
            <person name="Onuma R."/>
            <person name="Fujiwara T."/>
            <person name="Yamashita S."/>
            <person name="Jong L.W."/>
            <person name="Tomita R."/>
            <person name="Iwane A.H."/>
            <person name="Miyagishima S.Y."/>
        </authorList>
    </citation>
    <scope>NUCLEOTIDE SEQUENCE</scope>
    <source>
        <strain evidence="5">NBRC 102759</strain>
    </source>
</reference>
<feature type="signal peptide" evidence="4">
    <location>
        <begin position="1"/>
        <end position="24"/>
    </location>
</feature>
<dbReference type="Gene3D" id="3.40.50.1910">
    <property type="match status" value="1"/>
</dbReference>
<protein>
    <submittedName>
        <fullName evidence="5">Uncharacterized protein</fullName>
    </submittedName>
</protein>
<evidence type="ECO:0000256" key="4">
    <source>
        <dbReference type="SAM" id="SignalP"/>
    </source>
</evidence>
<evidence type="ECO:0000256" key="1">
    <source>
        <dbReference type="ARBA" id="ARBA00009884"/>
    </source>
</evidence>
<dbReference type="GO" id="GO:0016192">
    <property type="term" value="P:vesicle-mediated transport"/>
    <property type="evidence" value="ECO:0007669"/>
    <property type="project" value="InterPro"/>
</dbReference>
<accession>A0A9C7PTF7</accession>
<dbReference type="InterPro" id="IPR001619">
    <property type="entry name" value="Sec1-like"/>
</dbReference>
<keyword evidence="3" id="KW-1133">Transmembrane helix</keyword>
<feature type="compositionally biased region" description="Low complexity" evidence="2">
    <location>
        <begin position="124"/>
        <end position="150"/>
    </location>
</feature>
<dbReference type="InterPro" id="IPR043154">
    <property type="entry name" value="Sec-1-like_dom1"/>
</dbReference>
<dbReference type="Proteomes" id="UP001061958">
    <property type="component" value="Unassembled WGS sequence"/>
</dbReference>
<feature type="compositionally biased region" description="Basic and acidic residues" evidence="2">
    <location>
        <begin position="1098"/>
        <end position="1109"/>
    </location>
</feature>
<dbReference type="InterPro" id="IPR027482">
    <property type="entry name" value="Sec1-like_dom2"/>
</dbReference>
<dbReference type="Pfam" id="PF00995">
    <property type="entry name" value="Sec1"/>
    <property type="match status" value="1"/>
</dbReference>
<gene>
    <name evidence="5" type="ORF">GpartN1_g1423.t1</name>
</gene>
<dbReference type="PANTHER" id="PTHR11679">
    <property type="entry name" value="VESICLE PROTEIN SORTING-ASSOCIATED"/>
    <property type="match status" value="1"/>
</dbReference>
<dbReference type="Gene3D" id="3.40.50.2060">
    <property type="match status" value="1"/>
</dbReference>
<feature type="chain" id="PRO_5038372827" evidence="4">
    <location>
        <begin position="25"/>
        <end position="1220"/>
    </location>
</feature>
<dbReference type="OrthoDB" id="2228at2759"/>
<feature type="compositionally biased region" description="Polar residues" evidence="2">
    <location>
        <begin position="151"/>
        <end position="165"/>
    </location>
</feature>
<organism evidence="5 6">
    <name type="scientific">Galdieria partita</name>
    <dbReference type="NCBI Taxonomy" id="83374"/>
    <lineage>
        <taxon>Eukaryota</taxon>
        <taxon>Rhodophyta</taxon>
        <taxon>Bangiophyceae</taxon>
        <taxon>Galdieriales</taxon>
        <taxon>Galdieriaceae</taxon>
        <taxon>Galdieria</taxon>
    </lineage>
</organism>
<feature type="compositionally biased region" description="Basic residues" evidence="2">
    <location>
        <begin position="1059"/>
        <end position="1072"/>
    </location>
</feature>
<feature type="compositionally biased region" description="Polar residues" evidence="2">
    <location>
        <begin position="108"/>
        <end position="118"/>
    </location>
</feature>
<evidence type="ECO:0000256" key="2">
    <source>
        <dbReference type="SAM" id="MobiDB-lite"/>
    </source>
</evidence>
<evidence type="ECO:0000313" key="6">
    <source>
        <dbReference type="Proteomes" id="UP001061958"/>
    </source>
</evidence>
<dbReference type="Gene3D" id="1.25.40.60">
    <property type="match status" value="1"/>
</dbReference>
<dbReference type="AlphaFoldDB" id="A0A9C7PTF7"/>
<dbReference type="InterPro" id="IPR043127">
    <property type="entry name" value="Sec-1-like_dom3a"/>
</dbReference>
<proteinExistence type="inferred from homology"/>
<evidence type="ECO:0000313" key="5">
    <source>
        <dbReference type="EMBL" id="GJQ09632.1"/>
    </source>
</evidence>
<feature type="region of interest" description="Disordered" evidence="2">
    <location>
        <begin position="108"/>
        <end position="236"/>
    </location>
</feature>
<dbReference type="InterPro" id="IPR036045">
    <property type="entry name" value="Sec1-like_sf"/>
</dbReference>
<dbReference type="EMBL" id="BQMJ01000010">
    <property type="protein sequence ID" value="GJQ09632.1"/>
    <property type="molecule type" value="Genomic_DNA"/>
</dbReference>
<comment type="caution">
    <text evidence="5">The sequence shown here is derived from an EMBL/GenBank/DDBJ whole genome shotgun (WGS) entry which is preliminary data.</text>
</comment>
<feature type="region of interest" description="Disordered" evidence="2">
    <location>
        <begin position="1040"/>
        <end position="1109"/>
    </location>
</feature>
<keyword evidence="6" id="KW-1185">Reference proteome</keyword>
<comment type="similarity">
    <text evidence="1">Belongs to the STXBP/unc-18/SEC1 family.</text>
</comment>
<sequence length="1220" mass="134456">MRHTMKMFLTSLLGVYLLKLLVGAETLFDQQTEPGLLFTGIVQASSSQKHFPVKRSDDALRSDKFQSSLKCISSRFRSDTANLAYFPRPQILYFAKLQTNFSSSTSLPKQIPQSSLSGSLPLFGTTSANPATNSSTSGSQVPSSSLGFSSNTQASSTPSNLNSTLGSTIPSSIPASGSSSPRTSSSGSSTSPANSPFPSSTPTVSASRTTSASPSPSPSASPSASPTTTQASASSSGVAWPQSWPSGYYATNIAANVANLSVSSFTNSVGSFKSAFDIGVSTALNVASGQVELNYTAASSHLFPSFGPYNGSRLYIGRRFGLVNYRHSIIRSDSSSECALYLQTLAQSSNLASRVQSLFNSESNSDLQSYLQAVYGSNVQVVSQAARVAQLHQNSSPVISVFQPVTSTSKSSLSTGAIIGIAVGGAALVFIVVGIVAFWLIRKRRKRVKEMLGASEGELENQKNFNEKLDSHMENTTFPEHVEEVIPQETAKNSLQSSFVGTNVNSSLRELVRERLFKGMIFAVDTGKGSWKVLVLDRRCLKIISSVCNLTDILANGVSLVESLNANRERLPRMAALYFVDPNFESISRVVADFERTSPITEYKGKVGSTVHLQYGSAHVFTTNYTPEPIMTFIRESPGLVANLHSFTELHIDFMPFEERIFSLDMPSSISELFCPDQHKSRQHCELIASKLVTVCSILKERPRIRCSTSQPVSQCIAELFLQKLDEYETRVPEGLPGNPQRRGCKTTTFLILDRTVDLVEPLIHEFGYQAMCQDLLLTEDSEAIGSKYTYSTHDEKGALVYKESELDENNDWLWTKLRHLHVAEAIEELTLSFNRFLEQDKTAQLQLRKSSSGVTSVHDLKTLRQAVRNMPMYADRLAKFSLHTQLLDECMRLFYERDLERISSCEQDMSTGFTADGKAVKDIGVKLFSILRDDSIGYLEKLRLVMLSLITQPMNFKERRNILEASGIPEDKQTAALNLSALGVTAENSKLIRKQLKERTKRKSKQVKEQYELSRYVPLLQDIITDFVTGGLSRSSYPIVGGKSDSAISEDEDDEQGRHRRRARSHRRRSRSASAVRQRSHSSAGSRTSGSDVTDDENSKSKGKESFRKEELARPRYVVFIAGGITATEMRLAYELSSAYSVEIILGGSCFLNPKRFVEQVEAVQPRYVESVIDFFSPVSPSEAVSPRSYSSEHVTSPRLIDSSRVKDDVVRNLDKKLK</sequence>
<feature type="compositionally biased region" description="Low complexity" evidence="2">
    <location>
        <begin position="1073"/>
        <end position="1092"/>
    </location>
</feature>
<dbReference type="SUPFAM" id="SSF56815">
    <property type="entry name" value="Sec1/munc18-like (SM) proteins"/>
    <property type="match status" value="1"/>
</dbReference>
<dbReference type="CDD" id="cd12087">
    <property type="entry name" value="TM_EGFR-like"/>
    <property type="match status" value="1"/>
</dbReference>
<keyword evidence="4" id="KW-0732">Signal</keyword>
<feature type="compositionally biased region" description="Low complexity" evidence="2">
    <location>
        <begin position="166"/>
        <end position="236"/>
    </location>
</feature>
<reference evidence="5" key="2">
    <citation type="submission" date="2022-01" db="EMBL/GenBank/DDBJ databases">
        <authorList>
            <person name="Hirooka S."/>
            <person name="Miyagishima S.Y."/>
        </authorList>
    </citation>
    <scope>NUCLEOTIDE SEQUENCE</scope>
    <source>
        <strain evidence="5">NBRC 102759</strain>
    </source>
</reference>